<gene>
    <name evidence="1" type="ORF">EYZ11_001599</name>
</gene>
<dbReference type="EMBL" id="SOSA01000030">
    <property type="protein sequence ID" value="THC98962.1"/>
    <property type="molecule type" value="Genomic_DNA"/>
</dbReference>
<protein>
    <submittedName>
        <fullName evidence="1">Uncharacterized protein</fullName>
    </submittedName>
</protein>
<evidence type="ECO:0000313" key="2">
    <source>
        <dbReference type="Proteomes" id="UP000308092"/>
    </source>
</evidence>
<organism evidence="1 2">
    <name type="scientific">Aspergillus tanneri</name>
    <dbReference type="NCBI Taxonomy" id="1220188"/>
    <lineage>
        <taxon>Eukaryota</taxon>
        <taxon>Fungi</taxon>
        <taxon>Dikarya</taxon>
        <taxon>Ascomycota</taxon>
        <taxon>Pezizomycotina</taxon>
        <taxon>Eurotiomycetes</taxon>
        <taxon>Eurotiomycetidae</taxon>
        <taxon>Eurotiales</taxon>
        <taxon>Aspergillaceae</taxon>
        <taxon>Aspergillus</taxon>
        <taxon>Aspergillus subgen. Circumdati</taxon>
    </lineage>
</organism>
<keyword evidence="2" id="KW-1185">Reference proteome</keyword>
<proteinExistence type="predicted"/>
<dbReference type="AlphaFoldDB" id="A0A4S3JT19"/>
<evidence type="ECO:0000313" key="1">
    <source>
        <dbReference type="EMBL" id="THC98962.1"/>
    </source>
</evidence>
<accession>A0A4S3JT19</accession>
<sequence>MTTTVAEYLTWARQNPDVNYPQFLKILKCRVRETAKLANNKHWVEFQNLKASLGSVEVYKQKMGSLEHELQAAEANISNFFSNNYDIYSALDMQRPL</sequence>
<reference evidence="1 2" key="1">
    <citation type="submission" date="2019-03" db="EMBL/GenBank/DDBJ databases">
        <title>The genome sequence of a newly discovered highly antifungal drug resistant Aspergillus species, Aspergillus tanneri NIH 1004.</title>
        <authorList>
            <person name="Mounaud S."/>
            <person name="Singh I."/>
            <person name="Joardar V."/>
            <person name="Pakala S."/>
            <person name="Pakala S."/>
            <person name="Venepally P."/>
            <person name="Hoover J."/>
            <person name="Nierman W."/>
            <person name="Chung J."/>
            <person name="Losada L."/>
        </authorList>
    </citation>
    <scope>NUCLEOTIDE SEQUENCE [LARGE SCALE GENOMIC DNA]</scope>
    <source>
        <strain evidence="1 2">NIH1004</strain>
    </source>
</reference>
<dbReference type="VEuPathDB" id="FungiDB:EYZ11_001599"/>
<name>A0A4S3JT19_9EURO</name>
<comment type="caution">
    <text evidence="1">The sequence shown here is derived from an EMBL/GenBank/DDBJ whole genome shotgun (WGS) entry which is preliminary data.</text>
</comment>
<dbReference type="Proteomes" id="UP000308092">
    <property type="component" value="Unassembled WGS sequence"/>
</dbReference>